<dbReference type="InterPro" id="IPR011989">
    <property type="entry name" value="ARM-like"/>
</dbReference>
<evidence type="ECO:0000256" key="1">
    <source>
        <dbReference type="SAM" id="SignalP"/>
    </source>
</evidence>
<proteinExistence type="predicted"/>
<dbReference type="Gene3D" id="1.25.10.10">
    <property type="entry name" value="Leucine-rich Repeat Variant"/>
    <property type="match status" value="1"/>
</dbReference>
<evidence type="ECO:0008006" key="4">
    <source>
        <dbReference type="Google" id="ProtNLM"/>
    </source>
</evidence>
<dbReference type="RefSeq" id="WP_277416589.1">
    <property type="nucleotide sequence ID" value="NZ_CP119083.1"/>
</dbReference>
<evidence type="ECO:0000313" key="2">
    <source>
        <dbReference type="EMBL" id="WEF33905.1"/>
    </source>
</evidence>
<reference evidence="2 3" key="1">
    <citation type="submission" date="2023-02" db="EMBL/GenBank/DDBJ databases">
        <title>Gemone sequence of Telluria chitinolytica ACM 3522T.</title>
        <authorList>
            <person name="Frediansyah A."/>
            <person name="Miess H."/>
            <person name="Gross H."/>
        </authorList>
    </citation>
    <scope>NUCLEOTIDE SEQUENCE [LARGE SCALE GENOMIC DNA]</scope>
    <source>
        <strain evidence="2 3">ACM 3522</strain>
    </source>
</reference>
<evidence type="ECO:0000313" key="3">
    <source>
        <dbReference type="Proteomes" id="UP001216510"/>
    </source>
</evidence>
<feature type="signal peptide" evidence="1">
    <location>
        <begin position="1"/>
        <end position="20"/>
    </location>
</feature>
<keyword evidence="3" id="KW-1185">Reference proteome</keyword>
<organism evidence="2 3">
    <name type="scientific">Pseudoduganella chitinolytica</name>
    <dbReference type="NCBI Taxonomy" id="34070"/>
    <lineage>
        <taxon>Bacteria</taxon>
        <taxon>Pseudomonadati</taxon>
        <taxon>Pseudomonadota</taxon>
        <taxon>Betaproteobacteria</taxon>
        <taxon>Burkholderiales</taxon>
        <taxon>Oxalobacteraceae</taxon>
        <taxon>Telluria group</taxon>
        <taxon>Pseudoduganella</taxon>
    </lineage>
</organism>
<sequence length="313" mass="33200">MKLSTYLWLACGFAATLARADCPLDVQAAPTRADWHAGEPIEIRVRMTNRLDRPAGLALAYPSLGGQGYPGIGFSLRPNAPVTGSGNAIESILQIAPRDALQVHVYANKYLPALPVGASRIYWKLEVACLDDKGAFVAPGTFAGSFTVRIAAGPPPDAQAAVERHAQRLDATDPQQRREAIEALANTSAPAVLPALRKVYQYGYRNDALQALRKFDDNPAAAGLLVDILATADAGAARNAVRVAAGWKSGLPAELLEQVVEGPALPARLALVDYLAARRSAANDALLRRLATDEDETLARSARAALAKPAPTR</sequence>
<gene>
    <name evidence="2" type="ORF">PX653_03770</name>
</gene>
<dbReference type="Proteomes" id="UP001216510">
    <property type="component" value="Chromosome"/>
</dbReference>
<feature type="chain" id="PRO_5046722946" description="HEAT repeat domain-containing protein" evidence="1">
    <location>
        <begin position="21"/>
        <end position="313"/>
    </location>
</feature>
<protein>
    <recommendedName>
        <fullName evidence="4">HEAT repeat domain-containing protein</fullName>
    </recommendedName>
</protein>
<name>A0ABY8BDB6_9BURK</name>
<keyword evidence="1" id="KW-0732">Signal</keyword>
<dbReference type="InterPro" id="IPR016024">
    <property type="entry name" value="ARM-type_fold"/>
</dbReference>
<dbReference type="Pfam" id="PF13646">
    <property type="entry name" value="HEAT_2"/>
    <property type="match status" value="1"/>
</dbReference>
<dbReference type="SUPFAM" id="SSF48371">
    <property type="entry name" value="ARM repeat"/>
    <property type="match status" value="1"/>
</dbReference>
<dbReference type="EMBL" id="CP119083">
    <property type="protein sequence ID" value="WEF33905.1"/>
    <property type="molecule type" value="Genomic_DNA"/>
</dbReference>
<accession>A0ABY8BDB6</accession>